<proteinExistence type="predicted"/>
<accession>A0ABW3PI64</accession>
<name>A0ABW3PI64_9BACL</name>
<protein>
    <submittedName>
        <fullName evidence="1">Uncharacterized protein</fullName>
    </submittedName>
</protein>
<reference evidence="2" key="1">
    <citation type="journal article" date="2019" name="Int. J. Syst. Evol. Microbiol.">
        <title>The Global Catalogue of Microorganisms (GCM) 10K type strain sequencing project: providing services to taxonomists for standard genome sequencing and annotation.</title>
        <authorList>
            <consortium name="The Broad Institute Genomics Platform"/>
            <consortium name="The Broad Institute Genome Sequencing Center for Infectious Disease"/>
            <person name="Wu L."/>
            <person name="Ma J."/>
        </authorList>
    </citation>
    <scope>NUCLEOTIDE SEQUENCE [LARGE SCALE GENOMIC DNA]</scope>
    <source>
        <strain evidence="2">CCUG 53519</strain>
    </source>
</reference>
<dbReference type="Proteomes" id="UP001597169">
    <property type="component" value="Unassembled WGS sequence"/>
</dbReference>
<dbReference type="RefSeq" id="WP_251581077.1">
    <property type="nucleotide sequence ID" value="NZ_JBHTKX010000001.1"/>
</dbReference>
<gene>
    <name evidence="1" type="ORF">ACFQ3J_02960</name>
</gene>
<keyword evidence="2" id="KW-1185">Reference proteome</keyword>
<dbReference type="EMBL" id="JBHTKX010000001">
    <property type="protein sequence ID" value="MFD1127129.1"/>
    <property type="molecule type" value="Genomic_DNA"/>
</dbReference>
<evidence type="ECO:0000313" key="2">
    <source>
        <dbReference type="Proteomes" id="UP001597169"/>
    </source>
</evidence>
<comment type="caution">
    <text evidence="1">The sequence shown here is derived from an EMBL/GenBank/DDBJ whole genome shotgun (WGS) entry which is preliminary data.</text>
</comment>
<evidence type="ECO:0000313" key="1">
    <source>
        <dbReference type="EMBL" id="MFD1127129.1"/>
    </source>
</evidence>
<organism evidence="1 2">
    <name type="scientific">Paenibacillus provencensis</name>
    <dbReference type="NCBI Taxonomy" id="441151"/>
    <lineage>
        <taxon>Bacteria</taxon>
        <taxon>Bacillati</taxon>
        <taxon>Bacillota</taxon>
        <taxon>Bacilli</taxon>
        <taxon>Bacillales</taxon>
        <taxon>Paenibacillaceae</taxon>
        <taxon>Paenibacillus</taxon>
    </lineage>
</organism>
<sequence>MKLQHEISTGGPGYIPEPPVYFVTAYLLTKDEERQSSFVGLKSFTGIQSV</sequence>